<dbReference type="Pfam" id="PF09865">
    <property type="entry name" value="DUF2092"/>
    <property type="match status" value="1"/>
</dbReference>
<feature type="region of interest" description="Disordered" evidence="2">
    <location>
        <begin position="234"/>
        <end position="254"/>
    </location>
</feature>
<dbReference type="SUPFAM" id="SSF89392">
    <property type="entry name" value="Prokaryotic lipoproteins and lipoprotein localization factors"/>
    <property type="match status" value="1"/>
</dbReference>
<reference evidence="3 4" key="1">
    <citation type="submission" date="2022-11" db="EMBL/GenBank/DDBJ databases">
        <title>Minimal conservation of predation-associated metabolite biosynthetic gene clusters underscores biosynthetic potential of Myxococcota including descriptions for ten novel species: Archangium lansinium sp. nov., Myxococcus landrumus sp. nov., Nannocystis bai.</title>
        <authorList>
            <person name="Ahearne A."/>
            <person name="Stevens C."/>
            <person name="Phillips K."/>
        </authorList>
    </citation>
    <scope>NUCLEOTIDE SEQUENCE [LARGE SCALE GENOMIC DNA]</scope>
    <source>
        <strain evidence="3 4">MIWBW</strain>
    </source>
</reference>
<dbReference type="InterPro" id="IPR029046">
    <property type="entry name" value="LolA/LolB/LppX"/>
</dbReference>
<dbReference type="Proteomes" id="UP001207654">
    <property type="component" value="Unassembled WGS sequence"/>
</dbReference>
<dbReference type="RefSeq" id="WP_267540763.1">
    <property type="nucleotide sequence ID" value="NZ_JAPNKA010000001.1"/>
</dbReference>
<organism evidence="3 4">
    <name type="scientific">Archangium lansingense</name>
    <dbReference type="NCBI Taxonomy" id="2995310"/>
    <lineage>
        <taxon>Bacteria</taxon>
        <taxon>Pseudomonadati</taxon>
        <taxon>Myxococcota</taxon>
        <taxon>Myxococcia</taxon>
        <taxon>Myxococcales</taxon>
        <taxon>Cystobacterineae</taxon>
        <taxon>Archangiaceae</taxon>
        <taxon>Archangium</taxon>
    </lineage>
</organism>
<evidence type="ECO:0000313" key="3">
    <source>
        <dbReference type="EMBL" id="MCY1082187.1"/>
    </source>
</evidence>
<gene>
    <name evidence="3" type="ORF">OV287_47860</name>
</gene>
<sequence length="254" mass="28497">MLAAFAGGTARAEPPEKDSDKKPAVEPKARALLEKMSDFLANQRQFSVQTDGSIEVVLQSGEKVEYDYSSDVRVKRPDKLRSDRHGEKTDAEFYYDGRTFTLYGRNKHYYATADAPGNLDEAIDAAREKLGIEAPAADLLYSKPFEILMEDVVSATYLGPSSIRGVSCEHLAFRGNETDWQIWIQDGPKPVPCKFVITSKKVQGSPEFTVEFSQWNLSPRLGEEVFRFTPRGNDKRIDFADRSKASPETKGDKK</sequence>
<evidence type="ECO:0000313" key="4">
    <source>
        <dbReference type="Proteomes" id="UP001207654"/>
    </source>
</evidence>
<feature type="compositionally biased region" description="Basic and acidic residues" evidence="2">
    <location>
        <begin position="13"/>
        <end position="28"/>
    </location>
</feature>
<comment type="caution">
    <text evidence="3">The sequence shown here is derived from an EMBL/GenBank/DDBJ whole genome shotgun (WGS) entry which is preliminary data.</text>
</comment>
<name>A0ABT4AKG3_9BACT</name>
<accession>A0ABT4AKG3</accession>
<dbReference type="InterPro" id="IPR019207">
    <property type="entry name" value="DUF2092"/>
</dbReference>
<dbReference type="EMBL" id="JAPNKA010000001">
    <property type="protein sequence ID" value="MCY1082187.1"/>
    <property type="molecule type" value="Genomic_DNA"/>
</dbReference>
<evidence type="ECO:0000256" key="1">
    <source>
        <dbReference type="ARBA" id="ARBA00022729"/>
    </source>
</evidence>
<keyword evidence="1" id="KW-0732">Signal</keyword>
<keyword evidence="4" id="KW-1185">Reference proteome</keyword>
<evidence type="ECO:0000256" key="2">
    <source>
        <dbReference type="SAM" id="MobiDB-lite"/>
    </source>
</evidence>
<dbReference type="PIRSF" id="PIRSF012443">
    <property type="entry name" value="UCP012443"/>
    <property type="match status" value="1"/>
</dbReference>
<proteinExistence type="predicted"/>
<dbReference type="Gene3D" id="2.50.20.10">
    <property type="entry name" value="Lipoprotein localisation LolA/LolB/LppX"/>
    <property type="match status" value="1"/>
</dbReference>
<protein>
    <submittedName>
        <fullName evidence="3">DUF2092 domain-containing protein</fullName>
    </submittedName>
</protein>
<feature type="region of interest" description="Disordered" evidence="2">
    <location>
        <begin position="1"/>
        <end position="28"/>
    </location>
</feature>